<feature type="transmembrane region" description="Helical" evidence="5">
    <location>
        <begin position="451"/>
        <end position="471"/>
    </location>
</feature>
<feature type="transmembrane region" description="Helical" evidence="5">
    <location>
        <begin position="301"/>
        <end position="321"/>
    </location>
</feature>
<organism evidence="7 8">
    <name type="scientific">Prymnesium parvum</name>
    <name type="common">Toxic golden alga</name>
    <dbReference type="NCBI Taxonomy" id="97485"/>
    <lineage>
        <taxon>Eukaryota</taxon>
        <taxon>Haptista</taxon>
        <taxon>Haptophyta</taxon>
        <taxon>Prymnesiophyceae</taxon>
        <taxon>Prymnesiales</taxon>
        <taxon>Prymnesiaceae</taxon>
        <taxon>Prymnesium</taxon>
    </lineage>
</organism>
<feature type="transmembrane region" description="Helical" evidence="5">
    <location>
        <begin position="218"/>
        <end position="243"/>
    </location>
</feature>
<keyword evidence="2 5" id="KW-0812">Transmembrane</keyword>
<evidence type="ECO:0000256" key="2">
    <source>
        <dbReference type="ARBA" id="ARBA00022692"/>
    </source>
</evidence>
<dbReference type="PANTHER" id="PTHR22950">
    <property type="entry name" value="AMINO ACID TRANSPORTER"/>
    <property type="match status" value="1"/>
</dbReference>
<evidence type="ECO:0000256" key="1">
    <source>
        <dbReference type="ARBA" id="ARBA00004141"/>
    </source>
</evidence>
<gene>
    <name evidence="7" type="ORF">AB1Y20_018576</name>
</gene>
<feature type="domain" description="Amino acid transporter transmembrane" evidence="6">
    <location>
        <begin position="97"/>
        <end position="505"/>
    </location>
</feature>
<comment type="subcellular location">
    <subcellularLocation>
        <location evidence="1">Membrane</location>
        <topology evidence="1">Multi-pass membrane protein</topology>
    </subcellularLocation>
</comment>
<dbReference type="InterPro" id="IPR013057">
    <property type="entry name" value="AA_transpt_TM"/>
</dbReference>
<dbReference type="AlphaFoldDB" id="A0AB34JP45"/>
<feature type="transmembrane region" description="Helical" evidence="5">
    <location>
        <begin position="145"/>
        <end position="167"/>
    </location>
</feature>
<feature type="transmembrane region" description="Helical" evidence="5">
    <location>
        <begin position="114"/>
        <end position="133"/>
    </location>
</feature>
<accession>A0AB34JP45</accession>
<name>A0AB34JP45_PRYPA</name>
<keyword evidence="4 5" id="KW-0472">Membrane</keyword>
<evidence type="ECO:0000256" key="3">
    <source>
        <dbReference type="ARBA" id="ARBA00022989"/>
    </source>
</evidence>
<dbReference type="Proteomes" id="UP001515480">
    <property type="component" value="Unassembled WGS sequence"/>
</dbReference>
<evidence type="ECO:0000313" key="8">
    <source>
        <dbReference type="Proteomes" id="UP001515480"/>
    </source>
</evidence>
<sequence>MPHLMRSPKMLAATEHLLPPDDGLFRMPSAFGSDPSCFHSTTSTTAGDPQMPVTTDLDVDDRETCALPRDDVRVESLTEAAPWGLVLNTILYMASPMSMPATFAQAGWTWGSIYLVYSSIITYHTGLLLGDICQRMPHLGSFPSIAAHCGGKAVMWAVITMQFLTFWIDSSAQMLYCAQYLGQLLPSWHLCQSDWLLVVAAATLPLMQIPTYQESRWFALPTFGVLVLILAVFFYEAILVAPWQCAGEQLTQRPSYPQPSPQNILLSGSTFAYAFGGHGMFPEEIRELRDKTQWNRVVMPWTYAIIVPMYMSTSVLGFYVWGGSQSGANANINVNFPPNTANTVSIVVQFLLTYYLIFFTSLCLALNLEIALGIDPRLYCAPKEPLERAYTDGSTISTHQPLWMKPACSCCNRVPPVVARGVLRSLLLASQLGLCQMLLGGEADTLLSLQSLSGAIGMVAFTYCLPFFFHWKLFPAEVGKVRAVWYGVNGTIGIGIMATGVYVAMFDLVDSSFTIGGAVCDIVNDDGDYFRGCPRYVNGSAR</sequence>
<dbReference type="GO" id="GO:0016020">
    <property type="term" value="C:membrane"/>
    <property type="evidence" value="ECO:0007669"/>
    <property type="project" value="UniProtKB-SubCell"/>
</dbReference>
<feature type="transmembrane region" description="Helical" evidence="5">
    <location>
        <begin position="483"/>
        <end position="505"/>
    </location>
</feature>
<dbReference type="GO" id="GO:0015179">
    <property type="term" value="F:L-amino acid transmembrane transporter activity"/>
    <property type="evidence" value="ECO:0007669"/>
    <property type="project" value="TreeGrafter"/>
</dbReference>
<reference evidence="7 8" key="1">
    <citation type="journal article" date="2024" name="Science">
        <title>Giant polyketide synthase enzymes in the biosynthesis of giant marine polyether toxins.</title>
        <authorList>
            <person name="Fallon T.R."/>
            <person name="Shende V.V."/>
            <person name="Wierzbicki I.H."/>
            <person name="Pendleton A.L."/>
            <person name="Watervoot N.F."/>
            <person name="Auber R.P."/>
            <person name="Gonzalez D.J."/>
            <person name="Wisecaver J.H."/>
            <person name="Moore B.S."/>
        </authorList>
    </citation>
    <scope>NUCLEOTIDE SEQUENCE [LARGE SCALE GENOMIC DNA]</scope>
    <source>
        <strain evidence="7 8">12B1</strain>
    </source>
</reference>
<evidence type="ECO:0000256" key="4">
    <source>
        <dbReference type="ARBA" id="ARBA00023136"/>
    </source>
</evidence>
<proteinExistence type="predicted"/>
<dbReference type="EMBL" id="JBGBPQ010000005">
    <property type="protein sequence ID" value="KAL1523641.1"/>
    <property type="molecule type" value="Genomic_DNA"/>
</dbReference>
<dbReference type="Pfam" id="PF01490">
    <property type="entry name" value="Aa_trans"/>
    <property type="match status" value="1"/>
</dbReference>
<keyword evidence="3 5" id="KW-1133">Transmembrane helix</keyword>
<evidence type="ECO:0000259" key="6">
    <source>
        <dbReference type="Pfam" id="PF01490"/>
    </source>
</evidence>
<keyword evidence="8" id="KW-1185">Reference proteome</keyword>
<feature type="transmembrane region" description="Helical" evidence="5">
    <location>
        <begin position="346"/>
        <end position="368"/>
    </location>
</feature>
<evidence type="ECO:0000313" key="7">
    <source>
        <dbReference type="EMBL" id="KAL1523641.1"/>
    </source>
</evidence>
<comment type="caution">
    <text evidence="7">The sequence shown here is derived from an EMBL/GenBank/DDBJ whole genome shotgun (WGS) entry which is preliminary data.</text>
</comment>
<protein>
    <recommendedName>
        <fullName evidence="6">Amino acid transporter transmembrane domain-containing protein</fullName>
    </recommendedName>
</protein>
<evidence type="ECO:0000256" key="5">
    <source>
        <dbReference type="SAM" id="Phobius"/>
    </source>
</evidence>